<proteinExistence type="predicted"/>
<dbReference type="GO" id="GO:0004402">
    <property type="term" value="F:histone acetyltransferase activity"/>
    <property type="evidence" value="ECO:0007669"/>
    <property type="project" value="InterPro"/>
</dbReference>
<dbReference type="GO" id="GO:0005667">
    <property type="term" value="C:transcription regulator complex"/>
    <property type="evidence" value="ECO:0007669"/>
    <property type="project" value="TreeGrafter"/>
</dbReference>
<evidence type="ECO:0000313" key="12">
    <source>
        <dbReference type="Proteomes" id="UP000483820"/>
    </source>
</evidence>
<dbReference type="KEGG" id="crq:GCK72_007531"/>
<feature type="compositionally biased region" description="Basic residues" evidence="9">
    <location>
        <begin position="51"/>
        <end position="60"/>
    </location>
</feature>
<dbReference type="GO" id="GO:0005634">
    <property type="term" value="C:nucleus"/>
    <property type="evidence" value="ECO:0007669"/>
    <property type="project" value="UniProtKB-SubCell"/>
</dbReference>
<evidence type="ECO:0000256" key="2">
    <source>
        <dbReference type="ARBA" id="ARBA00013184"/>
    </source>
</evidence>
<evidence type="ECO:0000256" key="6">
    <source>
        <dbReference type="ARBA" id="ARBA00023163"/>
    </source>
</evidence>
<dbReference type="InterPro" id="IPR013083">
    <property type="entry name" value="Znf_RING/FYVE/PHD"/>
</dbReference>
<evidence type="ECO:0000256" key="4">
    <source>
        <dbReference type="ARBA" id="ARBA00022853"/>
    </source>
</evidence>
<comment type="catalytic activity">
    <reaction evidence="8">
        <text>L-lysyl-[protein] + acetyl-CoA = N(6)-acetyl-L-lysyl-[protein] + CoA + H(+)</text>
        <dbReference type="Rhea" id="RHEA:45948"/>
        <dbReference type="Rhea" id="RHEA-COMP:9752"/>
        <dbReference type="Rhea" id="RHEA-COMP:10731"/>
        <dbReference type="ChEBI" id="CHEBI:15378"/>
        <dbReference type="ChEBI" id="CHEBI:29969"/>
        <dbReference type="ChEBI" id="CHEBI:57287"/>
        <dbReference type="ChEBI" id="CHEBI:57288"/>
        <dbReference type="ChEBI" id="CHEBI:61930"/>
        <dbReference type="EC" id="2.3.1.48"/>
    </reaction>
</comment>
<sequence>MCRTGMRSSTEGKKRVPKSRIQCQKDKRHKTGPIVVRDEVADSEKSTNKVQLKRSRKRQRKESEEKTPNSFKKFTEVVSDAETELEENDDDVKQMDTKRGSSEKENGIMAHAPKLKEETARQSEPSSSKNPPRIKGASKSAVPHPERPSGSTTMLSCCMLDKNISYGTSNRQCKEKDTCRIRKGEEYMCSKAKPEAENICMSCFDTADVYKDKWTKKVNTNNKCEETIDCSECGDSFHRVCALHFEGSFVCKNCSGGERDWILETDPNCEIDVFLADTANKLVNEGNVSVASFTTEKSVTTRTLMPDFYQKDAKKKYGSAVDYVARAIYFFQVVDNISVAFFTMFAQEYHNLAGKSWCVIDYLDSVPWMTSTSKKPSKVYSQLILAYFEHMGKKGFKHGHLWANPPCPGDDYAFNVHPEFQKYLDRNALICWYQSLLEEGRKAGLISNFRNFREESADGKFNKPIDLPVFVKSLWQEVLLATQDKMLVNKEVAYNKINFEKSLEEDYKERAEDNFYIGLCGSQRLKPLPTQNLNPHEILGDRETFLDKCIAENWEFSSLRRAKYSSVGIIGLIKAARGQQ</sequence>
<keyword evidence="7" id="KW-0539">Nucleus</keyword>
<reference evidence="11 12" key="1">
    <citation type="submission" date="2019-12" db="EMBL/GenBank/DDBJ databases">
        <title>Chromosome-level assembly of the Caenorhabditis remanei genome.</title>
        <authorList>
            <person name="Teterina A.A."/>
            <person name="Willis J.H."/>
            <person name="Phillips P.C."/>
        </authorList>
    </citation>
    <scope>NUCLEOTIDE SEQUENCE [LARGE SCALE GENOMIC DNA]</scope>
    <source>
        <strain evidence="11 12">PX506</strain>
        <tissue evidence="11">Whole organism</tissue>
    </source>
</reference>
<keyword evidence="4" id="KW-0156">Chromatin regulator</keyword>
<dbReference type="RefSeq" id="XP_053590471.1">
    <property type="nucleotide sequence ID" value="XM_053726277.1"/>
</dbReference>
<feature type="compositionally biased region" description="Acidic residues" evidence="9">
    <location>
        <begin position="79"/>
        <end position="90"/>
    </location>
</feature>
<feature type="compositionally biased region" description="Basic and acidic residues" evidence="9">
    <location>
        <begin position="36"/>
        <end position="47"/>
    </location>
</feature>
<dbReference type="PROSITE" id="PS51727">
    <property type="entry name" value="CBP_P300_HAT"/>
    <property type="match status" value="1"/>
</dbReference>
<protein>
    <recommendedName>
        <fullName evidence="2">histone acetyltransferase</fullName>
        <ecNumber evidence="2">2.3.1.48</ecNumber>
    </recommendedName>
</protein>
<comment type="caution">
    <text evidence="11">The sequence shown here is derived from an EMBL/GenBank/DDBJ whole genome shotgun (WGS) entry which is preliminary data.</text>
</comment>
<name>A0A6A5HP43_CAERE</name>
<keyword evidence="5" id="KW-0805">Transcription regulation</keyword>
<dbReference type="SMART" id="SM01250">
    <property type="entry name" value="KAT11"/>
    <property type="match status" value="1"/>
</dbReference>
<comment type="subcellular location">
    <subcellularLocation>
        <location evidence="1">Nucleus</location>
    </subcellularLocation>
</comment>
<evidence type="ECO:0000256" key="3">
    <source>
        <dbReference type="ARBA" id="ARBA00022679"/>
    </source>
</evidence>
<dbReference type="PANTHER" id="PTHR13808:SF1">
    <property type="entry name" value="HISTONE ACETYLTRANSFERASE"/>
    <property type="match status" value="1"/>
</dbReference>
<dbReference type="Pfam" id="PF08214">
    <property type="entry name" value="HAT_KAT11"/>
    <property type="match status" value="1"/>
</dbReference>
<dbReference type="Proteomes" id="UP000483820">
    <property type="component" value="Chromosome II"/>
</dbReference>
<organism evidence="11 12">
    <name type="scientific">Caenorhabditis remanei</name>
    <name type="common">Caenorhabditis vulgaris</name>
    <dbReference type="NCBI Taxonomy" id="31234"/>
    <lineage>
        <taxon>Eukaryota</taxon>
        <taxon>Metazoa</taxon>
        <taxon>Ecdysozoa</taxon>
        <taxon>Nematoda</taxon>
        <taxon>Chromadorea</taxon>
        <taxon>Rhabditida</taxon>
        <taxon>Rhabditina</taxon>
        <taxon>Rhabditomorpha</taxon>
        <taxon>Rhabditoidea</taxon>
        <taxon>Rhabditidae</taxon>
        <taxon>Peloderinae</taxon>
        <taxon>Caenorhabditis</taxon>
    </lineage>
</organism>
<keyword evidence="6" id="KW-0804">Transcription</keyword>
<accession>A0A6A5HP43</accession>
<evidence type="ECO:0000313" key="11">
    <source>
        <dbReference type="EMBL" id="KAF1767572.1"/>
    </source>
</evidence>
<feature type="region of interest" description="Disordered" evidence="9">
    <location>
        <begin position="1"/>
        <end position="151"/>
    </location>
</feature>
<dbReference type="GO" id="GO:0045944">
    <property type="term" value="P:positive regulation of transcription by RNA polymerase II"/>
    <property type="evidence" value="ECO:0007669"/>
    <property type="project" value="TreeGrafter"/>
</dbReference>
<feature type="domain" description="CBP/p300-type HAT" evidence="10">
    <location>
        <begin position="260"/>
        <end position="578"/>
    </location>
</feature>
<dbReference type="GO" id="GO:0003713">
    <property type="term" value="F:transcription coactivator activity"/>
    <property type="evidence" value="ECO:0007669"/>
    <property type="project" value="TreeGrafter"/>
</dbReference>
<dbReference type="AlphaFoldDB" id="A0A6A5HP43"/>
<dbReference type="Gene3D" id="3.30.40.10">
    <property type="entry name" value="Zinc/RING finger domain, C3HC4 (zinc finger)"/>
    <property type="match status" value="1"/>
</dbReference>
<dbReference type="EMBL" id="WUAV01000002">
    <property type="protein sequence ID" value="KAF1767572.1"/>
    <property type="molecule type" value="Genomic_DNA"/>
</dbReference>
<dbReference type="PANTHER" id="PTHR13808">
    <property type="entry name" value="CBP/P300-RELATED"/>
    <property type="match status" value="1"/>
</dbReference>
<evidence type="ECO:0000256" key="9">
    <source>
        <dbReference type="SAM" id="MobiDB-lite"/>
    </source>
</evidence>
<dbReference type="InterPro" id="IPR031162">
    <property type="entry name" value="CBP_P300_HAT"/>
</dbReference>
<dbReference type="EC" id="2.3.1.48" evidence="2"/>
<evidence type="ECO:0000256" key="5">
    <source>
        <dbReference type="ARBA" id="ARBA00023015"/>
    </source>
</evidence>
<dbReference type="InterPro" id="IPR013178">
    <property type="entry name" value="Histone_AcTrfase_Rtt109/CBP"/>
</dbReference>
<evidence type="ECO:0000256" key="1">
    <source>
        <dbReference type="ARBA" id="ARBA00004123"/>
    </source>
</evidence>
<feature type="compositionally biased region" description="Basic and acidic residues" evidence="9">
    <location>
        <begin position="91"/>
        <end position="106"/>
    </location>
</feature>
<dbReference type="GO" id="GO:0031490">
    <property type="term" value="F:chromatin DNA binding"/>
    <property type="evidence" value="ECO:0007669"/>
    <property type="project" value="TreeGrafter"/>
</dbReference>
<dbReference type="GO" id="GO:0000123">
    <property type="term" value="C:histone acetyltransferase complex"/>
    <property type="evidence" value="ECO:0007669"/>
    <property type="project" value="TreeGrafter"/>
</dbReference>
<evidence type="ECO:0000259" key="10">
    <source>
        <dbReference type="PROSITE" id="PS51727"/>
    </source>
</evidence>
<gene>
    <name evidence="11" type="ORF">GCK72_007531</name>
</gene>
<dbReference type="CTD" id="9826404"/>
<evidence type="ECO:0000256" key="8">
    <source>
        <dbReference type="ARBA" id="ARBA00048017"/>
    </source>
</evidence>
<dbReference type="GeneID" id="9826404"/>
<evidence type="ECO:0000256" key="7">
    <source>
        <dbReference type="ARBA" id="ARBA00023242"/>
    </source>
</evidence>
<keyword evidence="3" id="KW-0808">Transferase</keyword>